<proteinExistence type="inferred from homology"/>
<dbReference type="GO" id="GO:0016787">
    <property type="term" value="F:hydrolase activity"/>
    <property type="evidence" value="ECO:0007669"/>
    <property type="project" value="UniProtKB-KW"/>
</dbReference>
<comment type="similarity">
    <text evidence="1">Belongs to the AB hydrolase superfamily.</text>
</comment>
<keyword evidence="2 4" id="KW-0378">Hydrolase</keyword>
<dbReference type="PANTHER" id="PTHR43798">
    <property type="entry name" value="MONOACYLGLYCEROL LIPASE"/>
    <property type="match status" value="1"/>
</dbReference>
<dbReference type="GO" id="GO:0016020">
    <property type="term" value="C:membrane"/>
    <property type="evidence" value="ECO:0007669"/>
    <property type="project" value="TreeGrafter"/>
</dbReference>
<organism evidence="4 5">
    <name type="scientific">Piromyces finnis</name>
    <dbReference type="NCBI Taxonomy" id="1754191"/>
    <lineage>
        <taxon>Eukaryota</taxon>
        <taxon>Fungi</taxon>
        <taxon>Fungi incertae sedis</taxon>
        <taxon>Chytridiomycota</taxon>
        <taxon>Chytridiomycota incertae sedis</taxon>
        <taxon>Neocallimastigomycetes</taxon>
        <taxon>Neocallimastigales</taxon>
        <taxon>Neocallimastigaceae</taxon>
        <taxon>Piromyces</taxon>
    </lineage>
</organism>
<name>A0A1Y1VDM4_9FUNG</name>
<dbReference type="EMBL" id="MCFH01000014">
    <property type="protein sequence ID" value="ORX52981.1"/>
    <property type="molecule type" value="Genomic_DNA"/>
</dbReference>
<reference evidence="4 5" key="1">
    <citation type="submission" date="2016-08" db="EMBL/GenBank/DDBJ databases">
        <title>Genomes of anaerobic fungi encode conserved fungal cellulosomes for biomass hydrolysis.</title>
        <authorList>
            <consortium name="DOE Joint Genome Institute"/>
            <person name="Haitjema C.H."/>
            <person name="Gilmore S.P."/>
            <person name="Henske J.K."/>
            <person name="Solomon K.V."/>
            <person name="De Groot R."/>
            <person name="Kuo A."/>
            <person name="Mondo S.J."/>
            <person name="Salamov A.A."/>
            <person name="Labutti K."/>
            <person name="Zhao Z."/>
            <person name="Chiniquy J."/>
            <person name="Barry K."/>
            <person name="Brewer H.M."/>
            <person name="Purvine S.O."/>
            <person name="Wright A.T."/>
            <person name="Boxma B."/>
            <person name="Van Alen T."/>
            <person name="Hackstein J.H."/>
            <person name="Baker S.E."/>
            <person name="Grigoriev I.V."/>
            <person name="O'Malley M.A."/>
        </authorList>
    </citation>
    <scope>NUCLEOTIDE SEQUENCE [LARGE SCALE GENOMIC DNA]</scope>
    <source>
        <strain evidence="5">finn</strain>
    </source>
</reference>
<sequence>MQNTELGDTKFYPLSNSKVFLNENNVIDIPVSEIRIPVGTGITLAGKVFGNLPTTNPTHKIIALHGWLDNCELYSDIAPRIIAHYYEKNETASLIAFDSAGHGLSDHRSEDYGEVYYLWDYIADFYSALDILKWKNFILLGHSYGGILAYTIAGAFPTRVIGLIVYENLGFMNFQTPEMHPMLLAEYLRIKTSEAKRKVKRKVIIFPTFDAACQSKSQGMYTTSLSSSKKLLKRGLKRIRPDPSNGVTGGYSYTYDTRITYSNYILPMTWSLEQVEAFFKKIKCPTHVILASNGIYENGDSEGRLKFLVNAKEFKYNVVNGNHHFLLEEESIDELTSLTNSFLDSL</sequence>
<dbReference type="InterPro" id="IPR050266">
    <property type="entry name" value="AB_hydrolase_sf"/>
</dbReference>
<dbReference type="PANTHER" id="PTHR43798:SF14">
    <property type="entry name" value="SERINE HYDROLASE-LIKE PROTEIN DDB_G0286239"/>
    <property type="match status" value="1"/>
</dbReference>
<dbReference type="OrthoDB" id="408373at2759"/>
<reference evidence="4 5" key="2">
    <citation type="submission" date="2016-08" db="EMBL/GenBank/DDBJ databases">
        <title>Pervasive Adenine N6-methylation of Active Genes in Fungi.</title>
        <authorList>
            <consortium name="DOE Joint Genome Institute"/>
            <person name="Mondo S.J."/>
            <person name="Dannebaum R.O."/>
            <person name="Kuo R.C."/>
            <person name="Labutti K."/>
            <person name="Haridas S."/>
            <person name="Kuo A."/>
            <person name="Salamov A."/>
            <person name="Ahrendt S.R."/>
            <person name="Lipzen A."/>
            <person name="Sullivan W."/>
            <person name="Andreopoulos W.B."/>
            <person name="Clum A."/>
            <person name="Lindquist E."/>
            <person name="Daum C."/>
            <person name="Ramamoorthy G.K."/>
            <person name="Gryganskyi A."/>
            <person name="Culley D."/>
            <person name="Magnuson J.K."/>
            <person name="James T.Y."/>
            <person name="O'Malley M.A."/>
            <person name="Stajich J.E."/>
            <person name="Spatafora J.W."/>
            <person name="Visel A."/>
            <person name="Grigoriev I.V."/>
        </authorList>
    </citation>
    <scope>NUCLEOTIDE SEQUENCE [LARGE SCALE GENOMIC DNA]</scope>
    <source>
        <strain evidence="5">finn</strain>
    </source>
</reference>
<comment type="caution">
    <text evidence="4">The sequence shown here is derived from an EMBL/GenBank/DDBJ whole genome shotgun (WGS) entry which is preliminary data.</text>
</comment>
<evidence type="ECO:0000313" key="5">
    <source>
        <dbReference type="Proteomes" id="UP000193719"/>
    </source>
</evidence>
<dbReference type="AlphaFoldDB" id="A0A1Y1VDM4"/>
<dbReference type="Pfam" id="PF00561">
    <property type="entry name" value="Abhydrolase_1"/>
    <property type="match status" value="1"/>
</dbReference>
<dbReference type="Gene3D" id="3.40.50.1820">
    <property type="entry name" value="alpha/beta hydrolase"/>
    <property type="match status" value="1"/>
</dbReference>
<evidence type="ECO:0000313" key="4">
    <source>
        <dbReference type="EMBL" id="ORX52981.1"/>
    </source>
</evidence>
<evidence type="ECO:0000259" key="3">
    <source>
        <dbReference type="Pfam" id="PF00561"/>
    </source>
</evidence>
<accession>A0A1Y1VDM4</accession>
<dbReference type="SUPFAM" id="SSF53474">
    <property type="entry name" value="alpha/beta-Hydrolases"/>
    <property type="match status" value="1"/>
</dbReference>
<dbReference type="Proteomes" id="UP000193719">
    <property type="component" value="Unassembled WGS sequence"/>
</dbReference>
<protein>
    <submittedName>
        <fullName evidence="4">Alpha/beta-hydrolase</fullName>
    </submittedName>
</protein>
<dbReference type="InterPro" id="IPR000073">
    <property type="entry name" value="AB_hydrolase_1"/>
</dbReference>
<keyword evidence="5" id="KW-1185">Reference proteome</keyword>
<evidence type="ECO:0000256" key="1">
    <source>
        <dbReference type="ARBA" id="ARBA00008645"/>
    </source>
</evidence>
<evidence type="ECO:0000256" key="2">
    <source>
        <dbReference type="ARBA" id="ARBA00022801"/>
    </source>
</evidence>
<gene>
    <name evidence="4" type="ORF">BCR36DRAFT_349690</name>
</gene>
<dbReference type="STRING" id="1754191.A0A1Y1VDM4"/>
<dbReference type="InterPro" id="IPR029058">
    <property type="entry name" value="AB_hydrolase_fold"/>
</dbReference>
<feature type="domain" description="AB hydrolase-1" evidence="3">
    <location>
        <begin position="61"/>
        <end position="329"/>
    </location>
</feature>